<dbReference type="AlphaFoldDB" id="A0A2N0R191"/>
<reference evidence="1 2" key="1">
    <citation type="submission" date="2017-10" db="EMBL/GenBank/DDBJ databases">
        <title>Extensive intraspecific genome diversity in a model arbuscular mycorrhizal fungus.</title>
        <authorList>
            <person name="Chen E.C.H."/>
            <person name="Morin E."/>
            <person name="Baudet D."/>
            <person name="Noel J."/>
            <person name="Ndikumana S."/>
            <person name="Charron P."/>
            <person name="St-Onge C."/>
            <person name="Giorgi J."/>
            <person name="Grigoriev I.V."/>
            <person name="Roux C."/>
            <person name="Martin F.M."/>
            <person name="Corradi N."/>
        </authorList>
    </citation>
    <scope>NUCLEOTIDE SEQUENCE [LARGE SCALE GENOMIC DNA]</scope>
    <source>
        <strain evidence="1 2">A1</strain>
    </source>
</reference>
<sequence length="134" mass="15621">MPPLPSLLASYIIRTDIKVNKSNLKTFCKPYIEELEEKEGQKIWFSNKKDRIIQHFKKLYYSLLNNIYFNSRLYIVSSQAFLASSSFHKVAVINHSSCYGPMDNYIVRSLSKEDLKKFNMLLLRLTVSCGWALS</sequence>
<gene>
    <name evidence="1" type="ORF">RhiirA1_473068</name>
</gene>
<comment type="caution">
    <text evidence="1">The sequence shown here is derived from an EMBL/GenBank/DDBJ whole genome shotgun (WGS) entry which is preliminary data.</text>
</comment>
<organism evidence="1 2">
    <name type="scientific">Rhizophagus irregularis</name>
    <dbReference type="NCBI Taxonomy" id="588596"/>
    <lineage>
        <taxon>Eukaryota</taxon>
        <taxon>Fungi</taxon>
        <taxon>Fungi incertae sedis</taxon>
        <taxon>Mucoromycota</taxon>
        <taxon>Glomeromycotina</taxon>
        <taxon>Glomeromycetes</taxon>
        <taxon>Glomerales</taxon>
        <taxon>Glomeraceae</taxon>
        <taxon>Rhizophagus</taxon>
    </lineage>
</organism>
<dbReference type="EMBL" id="LLXH01001936">
    <property type="protein sequence ID" value="PKC57071.1"/>
    <property type="molecule type" value="Genomic_DNA"/>
</dbReference>
<accession>A0A2N0R191</accession>
<evidence type="ECO:0000313" key="1">
    <source>
        <dbReference type="EMBL" id="PKC57071.1"/>
    </source>
</evidence>
<protein>
    <submittedName>
        <fullName evidence="1">Uncharacterized protein</fullName>
    </submittedName>
</protein>
<dbReference type="VEuPathDB" id="FungiDB:RhiirFUN_000646"/>
<name>A0A2N0R191_9GLOM</name>
<dbReference type="VEuPathDB" id="FungiDB:RhiirA1_473068"/>
<evidence type="ECO:0000313" key="2">
    <source>
        <dbReference type="Proteomes" id="UP000232688"/>
    </source>
</evidence>
<proteinExistence type="predicted"/>
<reference evidence="1 2" key="2">
    <citation type="submission" date="2017-10" db="EMBL/GenBank/DDBJ databases">
        <title>Genome analyses suggest a sexual origin of heterokaryosis in a supposedly ancient asexual fungus.</title>
        <authorList>
            <person name="Corradi N."/>
            <person name="Sedzielewska K."/>
            <person name="Noel J."/>
            <person name="Charron P."/>
            <person name="Farinelli L."/>
            <person name="Marton T."/>
            <person name="Kruger M."/>
            <person name="Pelin A."/>
            <person name="Brachmann A."/>
            <person name="Corradi N."/>
        </authorList>
    </citation>
    <scope>NUCLEOTIDE SEQUENCE [LARGE SCALE GENOMIC DNA]</scope>
    <source>
        <strain evidence="1 2">A1</strain>
    </source>
</reference>
<dbReference type="Proteomes" id="UP000232688">
    <property type="component" value="Unassembled WGS sequence"/>
</dbReference>